<evidence type="ECO:0000256" key="1">
    <source>
        <dbReference type="ARBA" id="ARBA00004389"/>
    </source>
</evidence>
<dbReference type="AlphaFoldDB" id="A0A367YG43"/>
<dbReference type="EMBL" id="QLNQ01000022">
    <property type="protein sequence ID" value="RCK64747.1"/>
    <property type="molecule type" value="Genomic_DNA"/>
</dbReference>
<evidence type="ECO:0000256" key="2">
    <source>
        <dbReference type="ARBA" id="ARBA00008274"/>
    </source>
</evidence>
<feature type="transmembrane region" description="Helical" evidence="10">
    <location>
        <begin position="38"/>
        <end position="60"/>
    </location>
</feature>
<dbReference type="GO" id="GO:0006605">
    <property type="term" value="P:protein targeting"/>
    <property type="evidence" value="ECO:0007669"/>
    <property type="project" value="InterPro"/>
</dbReference>
<keyword evidence="6" id="KW-0653">Protein transport</keyword>
<evidence type="ECO:0000256" key="6">
    <source>
        <dbReference type="ARBA" id="ARBA00022927"/>
    </source>
</evidence>
<evidence type="ECO:0000256" key="10">
    <source>
        <dbReference type="SAM" id="Phobius"/>
    </source>
</evidence>
<dbReference type="HAMAP" id="MF_00422">
    <property type="entry name" value="SecE"/>
    <property type="match status" value="1"/>
</dbReference>
<keyword evidence="8" id="KW-0811">Translocation</keyword>
<keyword evidence="9 10" id="KW-0472">Membrane</keyword>
<evidence type="ECO:0000256" key="9">
    <source>
        <dbReference type="ARBA" id="ARBA00023136"/>
    </source>
</evidence>
<dbReference type="InterPro" id="IPR008158">
    <property type="entry name" value="Translocase_Sec61-g"/>
</dbReference>
<accession>A0A367YG43</accession>
<evidence type="ECO:0000256" key="8">
    <source>
        <dbReference type="ARBA" id="ARBA00023010"/>
    </source>
</evidence>
<gene>
    <name evidence="11" type="primary">SSS1_0</name>
    <name evidence="11" type="ORF">Cantr_00363</name>
</gene>
<dbReference type="NCBIfam" id="TIGR00327">
    <property type="entry name" value="secE_euk_arch"/>
    <property type="match status" value="1"/>
</dbReference>
<evidence type="ECO:0000256" key="3">
    <source>
        <dbReference type="ARBA" id="ARBA00022448"/>
    </source>
</evidence>
<dbReference type="InterPro" id="IPR001901">
    <property type="entry name" value="Translocase_SecE/Sec61-g"/>
</dbReference>
<keyword evidence="12" id="KW-1185">Reference proteome</keyword>
<dbReference type="OrthoDB" id="2401875at2759"/>
<evidence type="ECO:0000256" key="7">
    <source>
        <dbReference type="ARBA" id="ARBA00022989"/>
    </source>
</evidence>
<keyword evidence="4 10" id="KW-0812">Transmembrane</keyword>
<dbReference type="GO" id="GO:0006886">
    <property type="term" value="P:intracellular protein transport"/>
    <property type="evidence" value="ECO:0007669"/>
    <property type="project" value="InterPro"/>
</dbReference>
<dbReference type="GO" id="GO:0005789">
    <property type="term" value="C:endoplasmic reticulum membrane"/>
    <property type="evidence" value="ECO:0007669"/>
    <property type="project" value="UniProtKB-SubCell"/>
</dbReference>
<evidence type="ECO:0000313" key="12">
    <source>
        <dbReference type="Proteomes" id="UP000253472"/>
    </source>
</evidence>
<evidence type="ECO:0000256" key="5">
    <source>
        <dbReference type="ARBA" id="ARBA00022824"/>
    </source>
</evidence>
<keyword evidence="5" id="KW-0256">Endoplasmic reticulum</keyword>
<proteinExistence type="inferred from homology"/>
<dbReference type="GO" id="GO:0008320">
    <property type="term" value="F:protein transmembrane transporter activity"/>
    <property type="evidence" value="ECO:0007669"/>
    <property type="project" value="InterPro"/>
</dbReference>
<dbReference type="SUPFAM" id="SSF103456">
    <property type="entry name" value="Preprotein translocase SecE subunit"/>
    <property type="match status" value="1"/>
</dbReference>
<dbReference type="Gene3D" id="1.20.5.820">
    <property type="entry name" value="Preprotein translocase SecE subunit"/>
    <property type="match status" value="1"/>
</dbReference>
<feature type="transmembrane region" description="Helical" evidence="10">
    <location>
        <begin position="72"/>
        <end position="90"/>
    </location>
</feature>
<comment type="subcellular location">
    <subcellularLocation>
        <location evidence="1">Endoplasmic reticulum membrane</location>
        <topology evidence="1">Single-pass membrane protein</topology>
    </subcellularLocation>
</comment>
<dbReference type="PANTHER" id="PTHR12309">
    <property type="entry name" value="SEC61 GAMMA SUBUNIT"/>
    <property type="match status" value="1"/>
</dbReference>
<dbReference type="PROSITE" id="PS01067">
    <property type="entry name" value="SECE_SEC61G"/>
    <property type="match status" value="1"/>
</dbReference>
<protein>
    <submittedName>
        <fullName evidence="11">Protein transport protein SSS1</fullName>
    </submittedName>
</protein>
<comment type="caution">
    <text evidence="11">The sequence shown here is derived from an EMBL/GenBank/DDBJ whole genome shotgun (WGS) entry which is preliminary data.</text>
</comment>
<dbReference type="Proteomes" id="UP000253472">
    <property type="component" value="Unassembled WGS sequence"/>
</dbReference>
<keyword evidence="3" id="KW-0813">Transport</keyword>
<organism evidence="11 12">
    <name type="scientific">Candida viswanathii</name>
    <dbReference type="NCBI Taxonomy" id="5486"/>
    <lineage>
        <taxon>Eukaryota</taxon>
        <taxon>Fungi</taxon>
        <taxon>Dikarya</taxon>
        <taxon>Ascomycota</taxon>
        <taxon>Saccharomycotina</taxon>
        <taxon>Pichiomycetes</taxon>
        <taxon>Debaryomycetaceae</taxon>
        <taxon>Candida/Lodderomyces clade</taxon>
        <taxon>Candida</taxon>
    </lineage>
</organism>
<keyword evidence="7 10" id="KW-1133">Transmembrane helix</keyword>
<dbReference type="Pfam" id="PF00584">
    <property type="entry name" value="SecE"/>
    <property type="match status" value="1"/>
</dbReference>
<reference evidence="11 12" key="1">
    <citation type="submission" date="2018-06" db="EMBL/GenBank/DDBJ databases">
        <title>Whole genome sequencing of Candida tropicalis (genome annotated by CSBL at Korea University).</title>
        <authorList>
            <person name="Ahn J."/>
        </authorList>
    </citation>
    <scope>NUCLEOTIDE SEQUENCE [LARGE SCALE GENOMIC DNA]</scope>
    <source>
        <strain evidence="11 12">ATCC 20962</strain>
    </source>
</reference>
<evidence type="ECO:0000313" key="11">
    <source>
        <dbReference type="EMBL" id="RCK64747.1"/>
    </source>
</evidence>
<dbReference type="STRING" id="5486.A0A367YG43"/>
<comment type="similarity">
    <text evidence="2">Belongs to the SecE/SEC61-gamma family.</text>
</comment>
<dbReference type="InterPro" id="IPR023391">
    <property type="entry name" value="Prot_translocase_SecE_dom_sf"/>
</dbReference>
<name>A0A367YG43_9ASCO</name>
<evidence type="ECO:0000256" key="4">
    <source>
        <dbReference type="ARBA" id="ARBA00022692"/>
    </source>
</evidence>
<sequence length="91" mass="10383">MAAEGLEKLTEVPVEFFKDGSAFVKKCQKPNEKEYLKIIRAVGIGFLMMGVVGYAVKLVHIPIRYLIEGRDMRLMIEVGLLILLLFFSSYR</sequence>